<dbReference type="EMBL" id="CP018081">
    <property type="protein sequence ID" value="APE46245.1"/>
    <property type="molecule type" value="Genomic_DNA"/>
</dbReference>
<dbReference type="RefSeq" id="WP_071974387.1">
    <property type="nucleotide sequence ID" value="NZ_CP018081.1"/>
</dbReference>
<keyword evidence="4 6" id="KW-0464">Manganese</keyword>
<feature type="active site" description="Proton acceptor" evidence="6">
    <location>
        <position position="21"/>
    </location>
</feature>
<dbReference type="HAMAP" id="MF_01656">
    <property type="entry name" value="HOA"/>
    <property type="match status" value="1"/>
</dbReference>
<evidence type="ECO:0000256" key="4">
    <source>
        <dbReference type="ARBA" id="ARBA00023211"/>
    </source>
</evidence>
<evidence type="ECO:0000256" key="6">
    <source>
        <dbReference type="HAMAP-Rule" id="MF_01656"/>
    </source>
</evidence>
<accession>A0A1J0WPM7</accession>
<reference evidence="9 10" key="1">
    <citation type="submission" date="2016-11" db="EMBL/GenBank/DDBJ databases">
        <title>Complete genome sequence of Sulfitobacter sp. AM1-D1, a toxic bacteria associated with marine dinoflagellate Alexandrium minutum in East China Sea.</title>
        <authorList>
            <person name="Yang Q."/>
            <person name="Zhang X."/>
            <person name="Tian X."/>
        </authorList>
    </citation>
    <scope>NUCLEOTIDE SEQUENCE [LARGE SCALE GENOMIC DNA]</scope>
    <source>
        <strain evidence="9 10">AM1-D1</strain>
        <plasmid evidence="9 10">unnamed5</plasmid>
    </source>
</reference>
<feature type="binding site" evidence="6">
    <location>
        <position position="200"/>
    </location>
    <ligand>
        <name>substrate</name>
    </ligand>
</feature>
<dbReference type="Pfam" id="PF00682">
    <property type="entry name" value="HMGL-like"/>
    <property type="match status" value="1"/>
</dbReference>
<comment type="catalytic activity">
    <reaction evidence="6">
        <text>(S)-4-hydroxy-2-oxopentanoate = acetaldehyde + pyruvate</text>
        <dbReference type="Rhea" id="RHEA:22624"/>
        <dbReference type="ChEBI" id="CHEBI:15343"/>
        <dbReference type="ChEBI" id="CHEBI:15361"/>
        <dbReference type="ChEBI" id="CHEBI:73143"/>
        <dbReference type="EC" id="4.1.3.39"/>
    </reaction>
</comment>
<sequence>MTDSDKTKLYVQDVTLRDGMHAIRHRYTLDQCIDIATALDRAGVAAIELSHGDGLAGSSFAYGFGRHTDLEWIAAVADKLETAKLTALLVPGIGTIHDLQAAYDAGVRSVRVATHCTEADVAAQHIAHARKIGMDVSGFLMMAHMLGPKELAEQALLMESYGAHCVYVTDSAGALLMDGARDRIRAYRDVLNPETQVGIHAHQNLSLAVANSVVAVEQGAFRVDGSLAGMGAGAGNTPIEAFVAVAERSGWDHGCDLFALMDAADRLVRPIQDRPVQVDRETIALGYAGVYSSFLRHAETAAKTYGLDSREILVELGERKMVGGQEDMIVDVALDLLRAGQGTE</sequence>
<dbReference type="NCBIfam" id="NF006049">
    <property type="entry name" value="PRK08195.1"/>
    <property type="match status" value="1"/>
</dbReference>
<dbReference type="GO" id="GO:0008701">
    <property type="term" value="F:4-hydroxy-2-oxovalerate aldolase activity"/>
    <property type="evidence" value="ECO:0007669"/>
    <property type="project" value="UniProtKB-UniRule"/>
</dbReference>
<dbReference type="GO" id="GO:0030145">
    <property type="term" value="F:manganese ion binding"/>
    <property type="evidence" value="ECO:0007669"/>
    <property type="project" value="UniProtKB-UniRule"/>
</dbReference>
<feature type="binding site" evidence="6">
    <location>
        <position position="291"/>
    </location>
    <ligand>
        <name>substrate</name>
    </ligand>
</feature>
<keyword evidence="3 6" id="KW-0058">Aromatic hydrocarbons catabolism</keyword>
<dbReference type="Gene3D" id="3.20.20.70">
    <property type="entry name" value="Aldolase class I"/>
    <property type="match status" value="1"/>
</dbReference>
<geneLocation type="plasmid" evidence="9 10">
    <name>unnamed5</name>
</geneLocation>
<dbReference type="PROSITE" id="PS50991">
    <property type="entry name" value="PYR_CT"/>
    <property type="match status" value="1"/>
</dbReference>
<evidence type="ECO:0000256" key="1">
    <source>
        <dbReference type="ARBA" id="ARBA00008944"/>
    </source>
</evidence>
<dbReference type="GO" id="GO:0009098">
    <property type="term" value="P:L-leucine biosynthetic process"/>
    <property type="evidence" value="ECO:0007669"/>
    <property type="project" value="TreeGrafter"/>
</dbReference>
<evidence type="ECO:0000256" key="2">
    <source>
        <dbReference type="ARBA" id="ARBA00022723"/>
    </source>
</evidence>
<dbReference type="SUPFAM" id="SSF51569">
    <property type="entry name" value="Aldolase"/>
    <property type="match status" value="1"/>
</dbReference>
<dbReference type="PANTHER" id="PTHR10277">
    <property type="entry name" value="HOMOCITRATE SYNTHASE-RELATED"/>
    <property type="match status" value="1"/>
</dbReference>
<dbReference type="InterPro" id="IPR035685">
    <property type="entry name" value="DRE_TIM_HOA"/>
</dbReference>
<gene>
    <name evidence="9" type="ORF">BOO69_22160</name>
</gene>
<dbReference type="InterPro" id="IPR012425">
    <property type="entry name" value="DmpG_comm"/>
</dbReference>
<keyword evidence="9" id="KW-0614">Plasmid</keyword>
<dbReference type="OrthoDB" id="9803573at2"/>
<keyword evidence="10" id="KW-1185">Reference proteome</keyword>
<feature type="binding site" evidence="6">
    <location>
        <position position="200"/>
    </location>
    <ligand>
        <name>Mn(2+)</name>
        <dbReference type="ChEBI" id="CHEBI:29035"/>
    </ligand>
</feature>
<feature type="domain" description="Pyruvate carboxyltransferase" evidence="8">
    <location>
        <begin position="9"/>
        <end position="261"/>
    </location>
</feature>
<dbReference type="GO" id="GO:0003852">
    <property type="term" value="F:2-isopropylmalate synthase activity"/>
    <property type="evidence" value="ECO:0007669"/>
    <property type="project" value="TreeGrafter"/>
</dbReference>
<evidence type="ECO:0000256" key="3">
    <source>
        <dbReference type="ARBA" id="ARBA00022797"/>
    </source>
</evidence>
<feature type="binding site" evidence="6">
    <location>
        <position position="18"/>
    </location>
    <ligand>
        <name>Mn(2+)</name>
        <dbReference type="ChEBI" id="CHEBI:29035"/>
    </ligand>
</feature>
<evidence type="ECO:0000259" key="8">
    <source>
        <dbReference type="PROSITE" id="PS50991"/>
    </source>
</evidence>
<dbReference type="InterPro" id="IPR000891">
    <property type="entry name" value="PYR_CT"/>
</dbReference>
<dbReference type="InterPro" id="IPR050073">
    <property type="entry name" value="2-IPM_HCS-like"/>
</dbReference>
<feature type="binding site" evidence="6">
    <location>
        <begin position="17"/>
        <end position="18"/>
    </location>
    <ligand>
        <name>substrate</name>
    </ligand>
</feature>
<comment type="similarity">
    <text evidence="1 6">Belongs to the 4-hydroxy-2-oxovalerate aldolase family.</text>
</comment>
<dbReference type="EC" id="4.1.3.39" evidence="6 7"/>
<feature type="binding site" evidence="6">
    <location>
        <position position="202"/>
    </location>
    <ligand>
        <name>Mn(2+)</name>
        <dbReference type="ChEBI" id="CHEBI:29035"/>
    </ligand>
</feature>
<evidence type="ECO:0000256" key="5">
    <source>
        <dbReference type="ARBA" id="ARBA00023239"/>
    </source>
</evidence>
<proteinExistence type="inferred from homology"/>
<dbReference type="SUPFAM" id="SSF89000">
    <property type="entry name" value="post-HMGL domain-like"/>
    <property type="match status" value="1"/>
</dbReference>
<feature type="site" description="Transition state stabilizer" evidence="6">
    <location>
        <position position="17"/>
    </location>
</feature>
<organism evidence="9 10">
    <name type="scientific">Sulfitobacter alexandrii</name>
    <dbReference type="NCBI Taxonomy" id="1917485"/>
    <lineage>
        <taxon>Bacteria</taxon>
        <taxon>Pseudomonadati</taxon>
        <taxon>Pseudomonadota</taxon>
        <taxon>Alphaproteobacteria</taxon>
        <taxon>Rhodobacterales</taxon>
        <taxon>Roseobacteraceae</taxon>
        <taxon>Sulfitobacter</taxon>
    </lineage>
</organism>
<keyword evidence="5 6" id="KW-0456">Lyase</keyword>
<evidence type="ECO:0000313" key="10">
    <source>
        <dbReference type="Proteomes" id="UP000181897"/>
    </source>
</evidence>
<dbReference type="NCBIfam" id="TIGR03217">
    <property type="entry name" value="4OH_2_O_val_ald"/>
    <property type="match status" value="1"/>
</dbReference>
<name>A0A1J0WPM7_9RHOB</name>
<protein>
    <recommendedName>
        <fullName evidence="6 7">4-hydroxy-2-oxovalerate aldolase</fullName>
        <shortName evidence="6">HOA</shortName>
        <ecNumber evidence="6 7">4.1.3.39</ecNumber>
    </recommendedName>
    <alternativeName>
        <fullName evidence="6">4-hydroxy-2-keto-pentanoic acid aldolase</fullName>
    </alternativeName>
    <alternativeName>
        <fullName evidence="6">4-hydroxy-2-oxopentanoate aldolase</fullName>
    </alternativeName>
</protein>
<dbReference type="CDD" id="cd07943">
    <property type="entry name" value="DRE_TIM_HOA"/>
    <property type="match status" value="1"/>
</dbReference>
<feature type="binding site" evidence="6">
    <location>
        <position position="171"/>
    </location>
    <ligand>
        <name>substrate</name>
    </ligand>
</feature>
<dbReference type="PANTHER" id="PTHR10277:SF9">
    <property type="entry name" value="2-ISOPROPYLMALATE SYNTHASE 1, CHLOROPLASTIC-RELATED"/>
    <property type="match status" value="1"/>
</dbReference>
<evidence type="ECO:0000313" key="9">
    <source>
        <dbReference type="EMBL" id="APE46245.1"/>
    </source>
</evidence>
<dbReference type="AlphaFoldDB" id="A0A1J0WPM7"/>
<dbReference type="Proteomes" id="UP000181897">
    <property type="component" value="Plasmid unnamed5"/>
</dbReference>
<dbReference type="Pfam" id="PF07836">
    <property type="entry name" value="DmpG_comm"/>
    <property type="match status" value="1"/>
</dbReference>
<dbReference type="Gene3D" id="1.10.8.60">
    <property type="match status" value="1"/>
</dbReference>
<dbReference type="InterPro" id="IPR017629">
    <property type="entry name" value="4OH_2_O-val_aldolase"/>
</dbReference>
<evidence type="ECO:0000256" key="7">
    <source>
        <dbReference type="NCBIfam" id="TIGR03217"/>
    </source>
</evidence>
<keyword evidence="2 6" id="KW-0479">Metal-binding</keyword>
<dbReference type="KEGG" id="suam:BOO69_22160"/>
<dbReference type="InterPro" id="IPR013785">
    <property type="entry name" value="Aldolase_TIM"/>
</dbReference>